<dbReference type="PANTHER" id="PTHR30535:SF34">
    <property type="entry name" value="MOLYBDATE-BINDING PROTEIN MOLA"/>
    <property type="match status" value="1"/>
</dbReference>
<accession>A0A1B8U1E9</accession>
<dbReference type="PROSITE" id="PS51257">
    <property type="entry name" value="PROKAR_LIPOPROTEIN"/>
    <property type="match status" value="1"/>
</dbReference>
<dbReference type="InterPro" id="IPR050902">
    <property type="entry name" value="ABC_Transporter_SBP"/>
</dbReference>
<dbReference type="AlphaFoldDB" id="A0A1B8U1E9"/>
<proteinExistence type="predicted"/>
<organism evidence="2 3">
    <name type="scientific">Polaribacter reichenbachii</name>
    <dbReference type="NCBI Taxonomy" id="996801"/>
    <lineage>
        <taxon>Bacteria</taxon>
        <taxon>Pseudomonadati</taxon>
        <taxon>Bacteroidota</taxon>
        <taxon>Flavobacteriia</taxon>
        <taxon>Flavobacteriales</taxon>
        <taxon>Flavobacteriaceae</taxon>
    </lineage>
</organism>
<dbReference type="KEGG" id="prn:BW723_13340"/>
<dbReference type="PROSITE" id="PS50983">
    <property type="entry name" value="FE_B12_PBP"/>
    <property type="match status" value="1"/>
</dbReference>
<dbReference type="GO" id="GO:0071281">
    <property type="term" value="P:cellular response to iron ion"/>
    <property type="evidence" value="ECO:0007669"/>
    <property type="project" value="TreeGrafter"/>
</dbReference>
<dbReference type="Proteomes" id="UP000092612">
    <property type="component" value="Unassembled WGS sequence"/>
</dbReference>
<dbReference type="PANTHER" id="PTHR30535">
    <property type="entry name" value="VITAMIN B12-BINDING PROTEIN"/>
    <property type="match status" value="1"/>
</dbReference>
<dbReference type="InterPro" id="IPR002491">
    <property type="entry name" value="ABC_transptr_periplasmic_BD"/>
</dbReference>
<dbReference type="RefSeq" id="WP_068360120.1">
    <property type="nucleotide sequence ID" value="NZ_CP019337.1"/>
</dbReference>
<evidence type="ECO:0000259" key="1">
    <source>
        <dbReference type="PROSITE" id="PS50983"/>
    </source>
</evidence>
<sequence length="383" mass="43110">MILKREIIKKERFIKAFFFLILLVIISCKKEATKVVIKSKSDIKYAKGFDIINDHGTKKLIIKSAYKGSNEVAEYTIKTKGDKNSKVENTIFTPIQQIVVTSTTHIPMVELLNEETAIVGFPYSKYVSSEKTRNLIDAGKIQEIGKESSLNTEILLDLQPELVVGYSVSSADKSLTTIKKAGINVIYNGDWLEETPLGRAEWIKFFGVLFDKEQQADSIFKVIEVNYNEAKQIALKSTKKPTILSGAIMSKDIWNLPAGDSFVAQYLKDANCNYLWQTSKGTGSLSLSFESVFDKGADAEFWIAPGYFTSKEQLLSSNELYSKFTAFKMGNIFTPSTKKGKTGGVIYYELAPTRPDLVLKDIIKITNPELLLNYKLTFFEKMF</sequence>
<dbReference type="SUPFAM" id="SSF53807">
    <property type="entry name" value="Helical backbone' metal receptor"/>
    <property type="match status" value="1"/>
</dbReference>
<dbReference type="STRING" id="996801.BW723_13340"/>
<reference evidence="3" key="1">
    <citation type="submission" date="2016-02" db="EMBL/GenBank/DDBJ databases">
        <title>Paenibacillus sp. LPB0068, isolated from Crassostrea gigas.</title>
        <authorList>
            <person name="Shin S.-K."/>
            <person name="Yi H."/>
        </authorList>
    </citation>
    <scope>NUCLEOTIDE SEQUENCE [LARGE SCALE GENOMIC DNA]</scope>
    <source>
        <strain evidence="3">KCTC 23969</strain>
    </source>
</reference>
<evidence type="ECO:0000313" key="2">
    <source>
        <dbReference type="EMBL" id="OBY65662.1"/>
    </source>
</evidence>
<dbReference type="EMBL" id="LSFL01000030">
    <property type="protein sequence ID" value="OBY65662.1"/>
    <property type="molecule type" value="Genomic_DNA"/>
</dbReference>
<comment type="caution">
    <text evidence="2">The sequence shown here is derived from an EMBL/GenBank/DDBJ whole genome shotgun (WGS) entry which is preliminary data.</text>
</comment>
<dbReference type="Gene3D" id="3.40.50.1980">
    <property type="entry name" value="Nitrogenase molybdenum iron protein domain"/>
    <property type="match status" value="2"/>
</dbReference>
<gene>
    <name evidence="2" type="ORF">LPB301_08440</name>
</gene>
<dbReference type="OrthoDB" id="9812528at2"/>
<dbReference type="Pfam" id="PF01497">
    <property type="entry name" value="Peripla_BP_2"/>
    <property type="match status" value="1"/>
</dbReference>
<protein>
    <submittedName>
        <fullName evidence="2">ABC transporter substrate-binding protein</fullName>
    </submittedName>
</protein>
<name>A0A1B8U1E9_9FLAO</name>
<evidence type="ECO:0000313" key="3">
    <source>
        <dbReference type="Proteomes" id="UP000092612"/>
    </source>
</evidence>
<feature type="domain" description="Fe/B12 periplasmic-binding" evidence="1">
    <location>
        <begin position="97"/>
        <end position="370"/>
    </location>
</feature>
<keyword evidence="3" id="KW-1185">Reference proteome</keyword>